<evidence type="ECO:0000256" key="1">
    <source>
        <dbReference type="SAM" id="MobiDB-lite"/>
    </source>
</evidence>
<keyword evidence="2" id="KW-0732">Signal</keyword>
<dbReference type="AlphaFoldDB" id="A0A2A2JEM3"/>
<feature type="region of interest" description="Disordered" evidence="1">
    <location>
        <begin position="152"/>
        <end position="188"/>
    </location>
</feature>
<sequence>MRFITYLFTISVGLASAQFNFLNSGNCGNSNRESTLLSPRGGICCDDLIKNLTRTALSTTGFIPGQSQFVDSAGKAAKAVQTLIQNHFGTAFEVILAKSQFALKTNYVRSEICKFEINGWYLAAYETPADYDINDSVLESYFDGFSREDPLGLKEAPKIPDPRPALDSLPSSSPDPFSLDPASIYSGV</sequence>
<name>A0A2A2JEM3_9BILA</name>
<proteinExistence type="predicted"/>
<feature type="signal peptide" evidence="2">
    <location>
        <begin position="1"/>
        <end position="17"/>
    </location>
</feature>
<evidence type="ECO:0000313" key="5">
    <source>
        <dbReference type="Proteomes" id="UP000218231"/>
    </source>
</evidence>
<feature type="domain" description="Ground-like" evidence="3">
    <location>
        <begin position="44"/>
        <end position="125"/>
    </location>
</feature>
<organism evidence="4 5">
    <name type="scientific">Diploscapter pachys</name>
    <dbReference type="NCBI Taxonomy" id="2018661"/>
    <lineage>
        <taxon>Eukaryota</taxon>
        <taxon>Metazoa</taxon>
        <taxon>Ecdysozoa</taxon>
        <taxon>Nematoda</taxon>
        <taxon>Chromadorea</taxon>
        <taxon>Rhabditida</taxon>
        <taxon>Rhabditina</taxon>
        <taxon>Rhabditomorpha</taxon>
        <taxon>Rhabditoidea</taxon>
        <taxon>Rhabditidae</taxon>
        <taxon>Diploscapter</taxon>
    </lineage>
</organism>
<comment type="caution">
    <text evidence="4">The sequence shown here is derived from an EMBL/GenBank/DDBJ whole genome shotgun (WGS) entry which is preliminary data.</text>
</comment>
<feature type="compositionally biased region" description="Basic and acidic residues" evidence="1">
    <location>
        <begin position="152"/>
        <end position="161"/>
    </location>
</feature>
<evidence type="ECO:0000313" key="4">
    <source>
        <dbReference type="EMBL" id="PAV60081.1"/>
    </source>
</evidence>
<dbReference type="InterPro" id="IPR007284">
    <property type="entry name" value="Ground-like_dom"/>
</dbReference>
<dbReference type="OrthoDB" id="5797683at2759"/>
<evidence type="ECO:0000259" key="3">
    <source>
        <dbReference type="Pfam" id="PF04155"/>
    </source>
</evidence>
<dbReference type="Pfam" id="PF04155">
    <property type="entry name" value="Ground-like"/>
    <property type="match status" value="1"/>
</dbReference>
<protein>
    <recommendedName>
        <fullName evidence="3">Ground-like domain-containing protein</fullName>
    </recommendedName>
</protein>
<keyword evidence="5" id="KW-1185">Reference proteome</keyword>
<dbReference type="Proteomes" id="UP000218231">
    <property type="component" value="Unassembled WGS sequence"/>
</dbReference>
<feature type="chain" id="PRO_5012177831" description="Ground-like domain-containing protein" evidence="2">
    <location>
        <begin position="18"/>
        <end position="188"/>
    </location>
</feature>
<gene>
    <name evidence="4" type="ORF">WR25_19567</name>
</gene>
<feature type="compositionally biased region" description="Low complexity" evidence="1">
    <location>
        <begin position="165"/>
        <end position="188"/>
    </location>
</feature>
<accession>A0A2A2JEM3</accession>
<reference evidence="4 5" key="1">
    <citation type="journal article" date="2017" name="Curr. Biol.">
        <title>Genome architecture and evolution of a unichromosomal asexual nematode.</title>
        <authorList>
            <person name="Fradin H."/>
            <person name="Zegar C."/>
            <person name="Gutwein M."/>
            <person name="Lucas J."/>
            <person name="Kovtun M."/>
            <person name="Corcoran D."/>
            <person name="Baugh L.R."/>
            <person name="Kiontke K."/>
            <person name="Gunsalus K."/>
            <person name="Fitch D.H."/>
            <person name="Piano F."/>
        </authorList>
    </citation>
    <scope>NUCLEOTIDE SEQUENCE [LARGE SCALE GENOMIC DNA]</scope>
    <source>
        <strain evidence="4">PF1309</strain>
    </source>
</reference>
<evidence type="ECO:0000256" key="2">
    <source>
        <dbReference type="SAM" id="SignalP"/>
    </source>
</evidence>
<dbReference type="EMBL" id="LIAE01010489">
    <property type="protein sequence ID" value="PAV60081.1"/>
    <property type="molecule type" value="Genomic_DNA"/>
</dbReference>